<feature type="domain" description="Solute-binding protein family 3/N-terminal" evidence="4">
    <location>
        <begin position="72"/>
        <end position="305"/>
    </location>
</feature>
<feature type="compositionally biased region" description="Polar residues" evidence="2">
    <location>
        <begin position="34"/>
        <end position="48"/>
    </location>
</feature>
<dbReference type="EMBL" id="BAAAUX010000014">
    <property type="protein sequence ID" value="GAA2797356.1"/>
    <property type="molecule type" value="Genomic_DNA"/>
</dbReference>
<dbReference type="SMART" id="SM00062">
    <property type="entry name" value="PBPb"/>
    <property type="match status" value="1"/>
</dbReference>
<sequence>MPIRRRTLLLPAVFAAATAVLSSCTAEVAPKTAENPNQPGRVNTSPEQNRVRAQKVEEIANLVPPEIRNRGTLVVSVSGQGSPPLSFRADDDRTVIGVEIDVAQLVADVLGLRLELQPTSWENIFLSVRSGQHDVGFSNITVTEERKEIYDFATYRTDTVAFLARADSPLVVKGPPDIAGRTVSVSSGTNQEKILLDWDARNRAAGLAPVKFQYYGENSADYYLALRSGRIDLYVGPNPTLSYHATVSGESRVVGTVPGGGEFPAQIAATTRKGNGLVTALARAIDHEIAGGRYAEVLGRWNLGNEALPASQINPPGLPKSVG</sequence>
<evidence type="ECO:0000259" key="4">
    <source>
        <dbReference type="SMART" id="SM00062"/>
    </source>
</evidence>
<gene>
    <name evidence="5" type="ORF">GCM10010470_35670</name>
</gene>
<evidence type="ECO:0000313" key="5">
    <source>
        <dbReference type="EMBL" id="GAA2797356.1"/>
    </source>
</evidence>
<comment type="caution">
    <text evidence="5">The sequence shown here is derived from an EMBL/GenBank/DDBJ whole genome shotgun (WGS) entry which is preliminary data.</text>
</comment>
<dbReference type="Gene3D" id="3.40.190.10">
    <property type="entry name" value="Periplasmic binding protein-like II"/>
    <property type="match status" value="2"/>
</dbReference>
<dbReference type="Pfam" id="PF00497">
    <property type="entry name" value="SBP_bac_3"/>
    <property type="match status" value="1"/>
</dbReference>
<dbReference type="InterPro" id="IPR001638">
    <property type="entry name" value="Solute-binding_3/MltF_N"/>
</dbReference>
<dbReference type="Proteomes" id="UP001500979">
    <property type="component" value="Unassembled WGS sequence"/>
</dbReference>
<evidence type="ECO:0000256" key="3">
    <source>
        <dbReference type="SAM" id="SignalP"/>
    </source>
</evidence>
<dbReference type="RefSeq" id="WP_344681034.1">
    <property type="nucleotide sequence ID" value="NZ_BAAAUX010000014.1"/>
</dbReference>
<dbReference type="PROSITE" id="PS51257">
    <property type="entry name" value="PROKAR_LIPOPROTEIN"/>
    <property type="match status" value="1"/>
</dbReference>
<organism evidence="5 6">
    <name type="scientific">Saccharopolyspora taberi</name>
    <dbReference type="NCBI Taxonomy" id="60895"/>
    <lineage>
        <taxon>Bacteria</taxon>
        <taxon>Bacillati</taxon>
        <taxon>Actinomycetota</taxon>
        <taxon>Actinomycetes</taxon>
        <taxon>Pseudonocardiales</taxon>
        <taxon>Pseudonocardiaceae</taxon>
        <taxon>Saccharopolyspora</taxon>
    </lineage>
</organism>
<dbReference type="PANTHER" id="PTHR35936">
    <property type="entry name" value="MEMBRANE-BOUND LYTIC MUREIN TRANSGLYCOSYLASE F"/>
    <property type="match status" value="1"/>
</dbReference>
<keyword evidence="6" id="KW-1185">Reference proteome</keyword>
<name>A0ABN3VEK1_9PSEU</name>
<evidence type="ECO:0000256" key="2">
    <source>
        <dbReference type="SAM" id="MobiDB-lite"/>
    </source>
</evidence>
<reference evidence="5 6" key="1">
    <citation type="journal article" date="2019" name="Int. J. Syst. Evol. Microbiol.">
        <title>The Global Catalogue of Microorganisms (GCM) 10K type strain sequencing project: providing services to taxonomists for standard genome sequencing and annotation.</title>
        <authorList>
            <consortium name="The Broad Institute Genomics Platform"/>
            <consortium name="The Broad Institute Genome Sequencing Center for Infectious Disease"/>
            <person name="Wu L."/>
            <person name="Ma J."/>
        </authorList>
    </citation>
    <scope>NUCLEOTIDE SEQUENCE [LARGE SCALE GENOMIC DNA]</scope>
    <source>
        <strain evidence="5 6">JCM 9383</strain>
    </source>
</reference>
<evidence type="ECO:0000256" key="1">
    <source>
        <dbReference type="ARBA" id="ARBA00022729"/>
    </source>
</evidence>
<feature type="region of interest" description="Disordered" evidence="2">
    <location>
        <begin position="30"/>
        <end position="49"/>
    </location>
</feature>
<feature type="signal peptide" evidence="3">
    <location>
        <begin position="1"/>
        <end position="28"/>
    </location>
</feature>
<evidence type="ECO:0000313" key="6">
    <source>
        <dbReference type="Proteomes" id="UP001500979"/>
    </source>
</evidence>
<feature type="chain" id="PRO_5045901093" evidence="3">
    <location>
        <begin position="29"/>
        <end position="323"/>
    </location>
</feature>
<protein>
    <submittedName>
        <fullName evidence="5">ABC transporter substrate-binding protein</fullName>
    </submittedName>
</protein>
<proteinExistence type="predicted"/>
<dbReference type="SUPFAM" id="SSF53850">
    <property type="entry name" value="Periplasmic binding protein-like II"/>
    <property type="match status" value="1"/>
</dbReference>
<accession>A0ABN3VEK1</accession>
<keyword evidence="1 3" id="KW-0732">Signal</keyword>
<dbReference type="CDD" id="cd01004">
    <property type="entry name" value="PBP2_MidA_like"/>
    <property type="match status" value="1"/>
</dbReference>